<dbReference type="GO" id="GO:0003677">
    <property type="term" value="F:DNA binding"/>
    <property type="evidence" value="ECO:0007669"/>
    <property type="project" value="InterPro"/>
</dbReference>
<comment type="caution">
    <text evidence="4">The sequence shown here is derived from an EMBL/GenBank/DDBJ whole genome shotgun (WGS) entry which is preliminary data.</text>
</comment>
<evidence type="ECO:0000256" key="2">
    <source>
        <dbReference type="PROSITE-ProRule" id="PRU00169"/>
    </source>
</evidence>
<organism evidence="4 5">
    <name type="scientific">Mariprofundus erugo</name>
    <dbReference type="NCBI Taxonomy" id="2528639"/>
    <lineage>
        <taxon>Bacteria</taxon>
        <taxon>Pseudomonadati</taxon>
        <taxon>Pseudomonadota</taxon>
        <taxon>Candidatius Mariprofundia</taxon>
        <taxon>Mariprofundales</taxon>
        <taxon>Mariprofundaceae</taxon>
        <taxon>Mariprofundus</taxon>
    </lineage>
</organism>
<keyword evidence="1 2" id="KW-0597">Phosphoprotein</keyword>
<evidence type="ECO:0000256" key="1">
    <source>
        <dbReference type="ARBA" id="ARBA00022553"/>
    </source>
</evidence>
<dbReference type="Proteomes" id="UP000306585">
    <property type="component" value="Unassembled WGS sequence"/>
</dbReference>
<dbReference type="CDD" id="cd04762">
    <property type="entry name" value="HTH_MerR-trunc"/>
    <property type="match status" value="1"/>
</dbReference>
<dbReference type="AlphaFoldDB" id="A0A5R9GX90"/>
<dbReference type="InterPro" id="IPR041657">
    <property type="entry name" value="HTH_17"/>
</dbReference>
<evidence type="ECO:0000313" key="5">
    <source>
        <dbReference type="Proteomes" id="UP000306585"/>
    </source>
</evidence>
<dbReference type="SUPFAM" id="SSF52172">
    <property type="entry name" value="CheY-like"/>
    <property type="match status" value="1"/>
</dbReference>
<dbReference type="PANTHER" id="PTHR44591:SF3">
    <property type="entry name" value="RESPONSE REGULATORY DOMAIN-CONTAINING PROTEIN"/>
    <property type="match status" value="1"/>
</dbReference>
<dbReference type="NCBIfam" id="TIGR01764">
    <property type="entry name" value="excise"/>
    <property type="match status" value="1"/>
</dbReference>
<name>A0A5R9GX90_9PROT</name>
<reference evidence="4 5" key="1">
    <citation type="journal article" date="2019" name="Appl. Environ. Microbiol.">
        <title>Environmental Evidence and Genomic Insight of Iron-oxidizing Bacteria Preference Towards More Corrosion Resistant Stainless Steel at Higher Salinities.</title>
        <authorList>
            <person name="Garrison C.E."/>
            <person name="Price K.A."/>
            <person name="Field E.K."/>
        </authorList>
    </citation>
    <scope>NUCLEOTIDE SEQUENCE [LARGE SCALE GENOMIC DNA]</scope>
    <source>
        <strain evidence="4 5">P3</strain>
    </source>
</reference>
<dbReference type="OrthoDB" id="5297299at2"/>
<accession>A0A5R9GX90</accession>
<dbReference type="Gene3D" id="1.10.1660.10">
    <property type="match status" value="1"/>
</dbReference>
<dbReference type="InterPro" id="IPR009061">
    <property type="entry name" value="DNA-bd_dom_put_sf"/>
</dbReference>
<dbReference type="InterPro" id="IPR010093">
    <property type="entry name" value="SinI_DNA-bd"/>
</dbReference>
<dbReference type="SMART" id="SM00448">
    <property type="entry name" value="REC"/>
    <property type="match status" value="1"/>
</dbReference>
<protein>
    <submittedName>
        <fullName evidence="4">Response regulator</fullName>
    </submittedName>
</protein>
<keyword evidence="5" id="KW-1185">Reference proteome</keyword>
<dbReference type="EMBL" id="VBRY01000005">
    <property type="protein sequence ID" value="TLS67674.1"/>
    <property type="molecule type" value="Genomic_DNA"/>
</dbReference>
<proteinExistence type="predicted"/>
<dbReference type="Pfam" id="PF00072">
    <property type="entry name" value="Response_reg"/>
    <property type="match status" value="1"/>
</dbReference>
<dbReference type="Pfam" id="PF12728">
    <property type="entry name" value="HTH_17"/>
    <property type="match status" value="1"/>
</dbReference>
<evidence type="ECO:0000259" key="3">
    <source>
        <dbReference type="PROSITE" id="PS50110"/>
    </source>
</evidence>
<dbReference type="GO" id="GO:0000160">
    <property type="term" value="P:phosphorelay signal transduction system"/>
    <property type="evidence" value="ECO:0007669"/>
    <property type="project" value="InterPro"/>
</dbReference>
<dbReference type="PROSITE" id="PS50110">
    <property type="entry name" value="RESPONSE_REGULATORY"/>
    <property type="match status" value="1"/>
</dbReference>
<gene>
    <name evidence="4" type="ORF">FEF65_06535</name>
</gene>
<evidence type="ECO:0000313" key="4">
    <source>
        <dbReference type="EMBL" id="TLS67674.1"/>
    </source>
</evidence>
<dbReference type="Gene3D" id="3.40.50.2300">
    <property type="match status" value="1"/>
</dbReference>
<dbReference type="PANTHER" id="PTHR44591">
    <property type="entry name" value="STRESS RESPONSE REGULATOR PROTEIN 1"/>
    <property type="match status" value="1"/>
</dbReference>
<feature type="modified residue" description="4-aspartylphosphate" evidence="2">
    <location>
        <position position="123"/>
    </location>
</feature>
<feature type="domain" description="Response regulatory" evidence="3">
    <location>
        <begin position="72"/>
        <end position="192"/>
    </location>
</feature>
<sequence>MTTGKAARICGVGLNTIKSWIRSGHIKAIQLPSGHWRISAAELDRFLASAGQKNGPEEERCVEPAAAAESFRILVVDDDPHIHSFVEDACMMGGINAEFVFAHDGYAGLIEIGRFTPHLLVLDIMMPEINGLELIERIKKDAELAATMSTLVLTGAQDRRLVMQRLSKAGPDAVLHKPVAVPTLVETIGSLLMAGKQQVVAHGC</sequence>
<dbReference type="SUPFAM" id="SSF46955">
    <property type="entry name" value="Putative DNA-binding domain"/>
    <property type="match status" value="1"/>
</dbReference>
<dbReference type="InterPro" id="IPR011006">
    <property type="entry name" value="CheY-like_superfamily"/>
</dbReference>
<dbReference type="InterPro" id="IPR001789">
    <property type="entry name" value="Sig_transdc_resp-reg_receiver"/>
</dbReference>
<dbReference type="InterPro" id="IPR050595">
    <property type="entry name" value="Bact_response_regulator"/>
</dbReference>
<dbReference type="RefSeq" id="WP_138239106.1">
    <property type="nucleotide sequence ID" value="NZ_VBRY01000005.1"/>
</dbReference>